<dbReference type="SUPFAM" id="SSF52047">
    <property type="entry name" value="RNI-like"/>
    <property type="match status" value="1"/>
</dbReference>
<keyword evidence="3" id="KW-1185">Reference proteome</keyword>
<dbReference type="InterPro" id="IPR036047">
    <property type="entry name" value="F-box-like_dom_sf"/>
</dbReference>
<dbReference type="EMBL" id="CAJFCJ010000019">
    <property type="protein sequence ID" value="CAD5123478.1"/>
    <property type="molecule type" value="Genomic_DNA"/>
</dbReference>
<accession>A0A7I8W750</accession>
<dbReference type="Gene3D" id="3.80.10.10">
    <property type="entry name" value="Ribonuclease Inhibitor"/>
    <property type="match status" value="2"/>
</dbReference>
<dbReference type="InterPro" id="IPR032675">
    <property type="entry name" value="LRR_dom_sf"/>
</dbReference>
<dbReference type="PROSITE" id="PS50181">
    <property type="entry name" value="FBOX"/>
    <property type="match status" value="1"/>
</dbReference>
<proteinExistence type="predicted"/>
<dbReference type="GO" id="GO:0031146">
    <property type="term" value="P:SCF-dependent proteasomal ubiquitin-dependent protein catabolic process"/>
    <property type="evidence" value="ECO:0007669"/>
    <property type="project" value="TreeGrafter"/>
</dbReference>
<dbReference type="InterPro" id="IPR001810">
    <property type="entry name" value="F-box_dom"/>
</dbReference>
<dbReference type="PANTHER" id="PTHR13318">
    <property type="entry name" value="PARTNER OF PAIRED, ISOFORM B-RELATED"/>
    <property type="match status" value="1"/>
</dbReference>
<evidence type="ECO:0000313" key="3">
    <source>
        <dbReference type="Proteomes" id="UP000549394"/>
    </source>
</evidence>
<evidence type="ECO:0000313" key="2">
    <source>
        <dbReference type="EMBL" id="CAD5123478.1"/>
    </source>
</evidence>
<dbReference type="Gene3D" id="1.20.1280.50">
    <property type="match status" value="1"/>
</dbReference>
<dbReference type="Pfam" id="PF12937">
    <property type="entry name" value="F-box-like"/>
    <property type="match status" value="1"/>
</dbReference>
<feature type="domain" description="F-box" evidence="1">
    <location>
        <begin position="36"/>
        <end position="86"/>
    </location>
</feature>
<dbReference type="GO" id="GO:0019005">
    <property type="term" value="C:SCF ubiquitin ligase complex"/>
    <property type="evidence" value="ECO:0007669"/>
    <property type="project" value="TreeGrafter"/>
</dbReference>
<dbReference type="OrthoDB" id="3134645at2759"/>
<dbReference type="Proteomes" id="UP000549394">
    <property type="component" value="Unassembled WGS sequence"/>
</dbReference>
<comment type="caution">
    <text evidence="2">The sequence shown here is derived from an EMBL/GenBank/DDBJ whole genome shotgun (WGS) entry which is preliminary data.</text>
</comment>
<sequence>MLSKGNCGGDVGHLRPQDNLSTMKTPLVKRLRLEPFFDWNNLPPEILVKIFRHCVMTEGHLSLARLGAVSENWRKIIPTPSLWNSVDFVKGSENFTSKDLESVTRRLCRYIHNCKKISFNSTLSNIRFDSLLPFLKNVTEISFKGCPKLKPKVLVTLAQSDNANTLDSINIDGTFSYRVYNRHITTFVSNVLPRLRKLNFANNRFDGPALHMLIEGLTDFCPILEELSLENCFCTSDFDLIPRLEYLRMKRKCLALKSLNLNHTNVMFYHYTSSERNAELEQTTNMFDLKEFRMANSNMLQYFETADALTEFIGDMPNLEILELSRLKGNNSFKVLYYYKSNKMKYLYLRESLSGHLINERELSEQAAKIFRRWSSTLIELDLSGNNLYDFSWAVIFKSFGKYSPLTKLNLAKTNVVSAGVEFILRRFKNLRYLNLKLCNHLKEHMKREYHSIDLREARKNLRR</sequence>
<dbReference type="AlphaFoldDB" id="A0A7I8W750"/>
<dbReference type="SUPFAM" id="SSF81383">
    <property type="entry name" value="F-box domain"/>
    <property type="match status" value="1"/>
</dbReference>
<name>A0A7I8W750_9ANNE</name>
<evidence type="ECO:0000259" key="1">
    <source>
        <dbReference type="PROSITE" id="PS50181"/>
    </source>
</evidence>
<reference evidence="2 3" key="1">
    <citation type="submission" date="2020-08" db="EMBL/GenBank/DDBJ databases">
        <authorList>
            <person name="Hejnol A."/>
        </authorList>
    </citation>
    <scope>NUCLEOTIDE SEQUENCE [LARGE SCALE GENOMIC DNA]</scope>
</reference>
<gene>
    <name evidence="2" type="ORF">DGYR_LOCUS11157</name>
</gene>
<organism evidence="2 3">
    <name type="scientific">Dimorphilus gyrociliatus</name>
    <dbReference type="NCBI Taxonomy" id="2664684"/>
    <lineage>
        <taxon>Eukaryota</taxon>
        <taxon>Metazoa</taxon>
        <taxon>Spiralia</taxon>
        <taxon>Lophotrochozoa</taxon>
        <taxon>Annelida</taxon>
        <taxon>Polychaeta</taxon>
        <taxon>Polychaeta incertae sedis</taxon>
        <taxon>Dinophilidae</taxon>
        <taxon>Dimorphilus</taxon>
    </lineage>
</organism>
<protein>
    <recommendedName>
        <fullName evidence="1">F-box domain-containing protein</fullName>
    </recommendedName>
</protein>